<dbReference type="EMBL" id="HBUE01089514">
    <property type="protein sequence ID" value="CAG6480905.1"/>
    <property type="molecule type" value="Transcribed_RNA"/>
</dbReference>
<proteinExistence type="predicted"/>
<evidence type="ECO:0000313" key="1">
    <source>
        <dbReference type="EMBL" id="CAG6480905.1"/>
    </source>
</evidence>
<reference evidence="1" key="1">
    <citation type="submission" date="2021-05" db="EMBL/GenBank/DDBJ databases">
        <authorList>
            <person name="Alioto T."/>
            <person name="Alioto T."/>
            <person name="Gomez Garrido J."/>
        </authorList>
    </citation>
    <scope>NUCLEOTIDE SEQUENCE</scope>
</reference>
<protein>
    <submittedName>
        <fullName evidence="1">(northern house mosquito) hypothetical protein</fullName>
    </submittedName>
</protein>
<sequence>MVRRQFSFARKLSNLFAYRRLRAAMAAASAIRMCTTAPAVGWSGSCLLFWSWLNLIVRQPSSWFATRRLRQIRKFTSALAVGWSEDSLVSPGSCLICSHIVGLGQLWLPLRRSGCVLPHRPLDGPEAACCSGPG</sequence>
<name>A0A8D8BTB2_CULPI</name>
<accession>A0A8D8BTB2</accession>
<dbReference type="AlphaFoldDB" id="A0A8D8BTB2"/>
<organism evidence="1">
    <name type="scientific">Culex pipiens</name>
    <name type="common">House mosquito</name>
    <dbReference type="NCBI Taxonomy" id="7175"/>
    <lineage>
        <taxon>Eukaryota</taxon>
        <taxon>Metazoa</taxon>
        <taxon>Ecdysozoa</taxon>
        <taxon>Arthropoda</taxon>
        <taxon>Hexapoda</taxon>
        <taxon>Insecta</taxon>
        <taxon>Pterygota</taxon>
        <taxon>Neoptera</taxon>
        <taxon>Endopterygota</taxon>
        <taxon>Diptera</taxon>
        <taxon>Nematocera</taxon>
        <taxon>Culicoidea</taxon>
        <taxon>Culicidae</taxon>
        <taxon>Culicinae</taxon>
        <taxon>Culicini</taxon>
        <taxon>Culex</taxon>
        <taxon>Culex</taxon>
    </lineage>
</organism>